<keyword evidence="6" id="KW-0675">Receptor</keyword>
<name>A0ABN8NYF0_9CNID</name>
<dbReference type="Pfam" id="PF00001">
    <property type="entry name" value="7tm_1"/>
    <property type="match status" value="1"/>
</dbReference>
<evidence type="ECO:0000256" key="9">
    <source>
        <dbReference type="SAM" id="Phobius"/>
    </source>
</evidence>
<evidence type="ECO:0000256" key="4">
    <source>
        <dbReference type="ARBA" id="ARBA00023040"/>
    </source>
</evidence>
<protein>
    <recommendedName>
        <fullName evidence="10">G-protein coupled receptors family 1 profile domain-containing protein</fullName>
    </recommendedName>
</protein>
<feature type="transmembrane region" description="Helical" evidence="9">
    <location>
        <begin position="144"/>
        <end position="163"/>
    </location>
</feature>
<dbReference type="PANTHER" id="PTHR45695">
    <property type="entry name" value="LEUCOKININ RECEPTOR-RELATED"/>
    <property type="match status" value="1"/>
</dbReference>
<evidence type="ECO:0000256" key="7">
    <source>
        <dbReference type="ARBA" id="ARBA00023224"/>
    </source>
</evidence>
<feature type="transmembrane region" description="Helical" evidence="9">
    <location>
        <begin position="326"/>
        <end position="346"/>
    </location>
</feature>
<keyword evidence="12" id="KW-1185">Reference proteome</keyword>
<evidence type="ECO:0000256" key="1">
    <source>
        <dbReference type="ARBA" id="ARBA00004141"/>
    </source>
</evidence>
<sequence>MKTPGSLKDCTDRREGNTRPSLIKHRALFPLKANVTKFPPIGNTSTMTVVANATSSELLKHTLFPLKANVTTFPPMRNATAMTVVTNVTTTEFPPSQSAPSSTNNDIFNAILTVLLAFVIITGLIGNIMVIVTIRGKRSMWTPCNFFLMNIAIADLLVAIVLTPLRTAELFNGWPLGEFLCQFFGPLQDVIVCVSVVLHTLIAFERYRGIVTPFKPKLSFRKAKIAMVAICCACYVLIGLPLALVLKEVERKGNKHCVANFPSLTFRQVFEVHLVATFMFLPLVVQTSTYIKIVTAIRKEDKLTQTISRSGTVEQRRNQIRKKARLVRMLIILVVVFQVCFIPRGIYMLVNEFTSVNFKNEYQESLLVAGIVTIVLNYLKHVLNPFILFAMSTDFRKNCFLSRDFCHKKPLDFVSSIKHSVSRDSKKDQKELQMLSDNSPGRRERTSIETDV</sequence>
<keyword evidence="5 9" id="KW-0472">Membrane</keyword>
<gene>
    <name evidence="11" type="ORF">PLOB_00032734</name>
</gene>
<evidence type="ECO:0000256" key="8">
    <source>
        <dbReference type="SAM" id="MobiDB-lite"/>
    </source>
</evidence>
<feature type="transmembrane region" description="Helical" evidence="9">
    <location>
        <begin position="272"/>
        <end position="293"/>
    </location>
</feature>
<evidence type="ECO:0000256" key="6">
    <source>
        <dbReference type="ARBA" id="ARBA00023170"/>
    </source>
</evidence>
<feature type="transmembrane region" description="Helical" evidence="9">
    <location>
        <begin position="366"/>
        <end position="391"/>
    </location>
</feature>
<dbReference type="Gene3D" id="1.20.1070.10">
    <property type="entry name" value="Rhodopsin 7-helix transmembrane proteins"/>
    <property type="match status" value="1"/>
</dbReference>
<organism evidence="11 12">
    <name type="scientific">Porites lobata</name>
    <dbReference type="NCBI Taxonomy" id="104759"/>
    <lineage>
        <taxon>Eukaryota</taxon>
        <taxon>Metazoa</taxon>
        <taxon>Cnidaria</taxon>
        <taxon>Anthozoa</taxon>
        <taxon>Hexacorallia</taxon>
        <taxon>Scleractinia</taxon>
        <taxon>Fungiina</taxon>
        <taxon>Poritidae</taxon>
        <taxon>Porites</taxon>
    </lineage>
</organism>
<keyword evidence="3 9" id="KW-1133">Transmembrane helix</keyword>
<feature type="domain" description="G-protein coupled receptors family 1 profile" evidence="10">
    <location>
        <begin position="126"/>
        <end position="388"/>
    </location>
</feature>
<dbReference type="InterPro" id="IPR017452">
    <property type="entry name" value="GPCR_Rhodpsn_7TM"/>
</dbReference>
<comment type="subcellular location">
    <subcellularLocation>
        <location evidence="1">Membrane</location>
        <topology evidence="1">Multi-pass membrane protein</topology>
    </subcellularLocation>
</comment>
<feature type="region of interest" description="Disordered" evidence="8">
    <location>
        <begin position="424"/>
        <end position="452"/>
    </location>
</feature>
<evidence type="ECO:0000256" key="5">
    <source>
        <dbReference type="ARBA" id="ARBA00023136"/>
    </source>
</evidence>
<dbReference type="EMBL" id="CALNXK010000043">
    <property type="protein sequence ID" value="CAH3126979.1"/>
    <property type="molecule type" value="Genomic_DNA"/>
</dbReference>
<evidence type="ECO:0000313" key="12">
    <source>
        <dbReference type="Proteomes" id="UP001159405"/>
    </source>
</evidence>
<dbReference type="Proteomes" id="UP001159405">
    <property type="component" value="Unassembled WGS sequence"/>
</dbReference>
<dbReference type="PANTHER" id="PTHR45695:SF9">
    <property type="entry name" value="LEUCOKININ RECEPTOR"/>
    <property type="match status" value="1"/>
</dbReference>
<proteinExistence type="predicted"/>
<dbReference type="PROSITE" id="PS50262">
    <property type="entry name" value="G_PROTEIN_RECEP_F1_2"/>
    <property type="match status" value="1"/>
</dbReference>
<comment type="caution">
    <text evidence="11">The sequence shown here is derived from an EMBL/GenBank/DDBJ whole genome shotgun (WGS) entry which is preliminary data.</text>
</comment>
<keyword evidence="2 9" id="KW-0812">Transmembrane</keyword>
<feature type="transmembrane region" description="Helical" evidence="9">
    <location>
        <begin position="225"/>
        <end position="246"/>
    </location>
</feature>
<feature type="transmembrane region" description="Helical" evidence="9">
    <location>
        <begin position="183"/>
        <end position="204"/>
    </location>
</feature>
<dbReference type="CDD" id="cd00637">
    <property type="entry name" value="7tm_classA_rhodopsin-like"/>
    <property type="match status" value="1"/>
</dbReference>
<evidence type="ECO:0000256" key="2">
    <source>
        <dbReference type="ARBA" id="ARBA00022692"/>
    </source>
</evidence>
<feature type="compositionally biased region" description="Basic and acidic residues" evidence="8">
    <location>
        <begin position="440"/>
        <end position="452"/>
    </location>
</feature>
<keyword evidence="7" id="KW-0807">Transducer</keyword>
<feature type="transmembrane region" description="Helical" evidence="9">
    <location>
        <begin position="107"/>
        <end position="132"/>
    </location>
</feature>
<keyword evidence="4" id="KW-0297">G-protein coupled receptor</keyword>
<evidence type="ECO:0000259" key="10">
    <source>
        <dbReference type="PROSITE" id="PS50262"/>
    </source>
</evidence>
<evidence type="ECO:0000256" key="3">
    <source>
        <dbReference type="ARBA" id="ARBA00022989"/>
    </source>
</evidence>
<dbReference type="PRINTS" id="PR00237">
    <property type="entry name" value="GPCRRHODOPSN"/>
</dbReference>
<dbReference type="InterPro" id="IPR000276">
    <property type="entry name" value="GPCR_Rhodpsn"/>
</dbReference>
<evidence type="ECO:0000313" key="11">
    <source>
        <dbReference type="EMBL" id="CAH3126979.1"/>
    </source>
</evidence>
<reference evidence="11 12" key="1">
    <citation type="submission" date="2022-05" db="EMBL/GenBank/DDBJ databases">
        <authorList>
            <consortium name="Genoscope - CEA"/>
            <person name="William W."/>
        </authorList>
    </citation>
    <scope>NUCLEOTIDE SEQUENCE [LARGE SCALE GENOMIC DNA]</scope>
</reference>
<accession>A0ABN8NYF0</accession>
<dbReference type="SUPFAM" id="SSF81321">
    <property type="entry name" value="Family A G protein-coupled receptor-like"/>
    <property type="match status" value="1"/>
</dbReference>